<evidence type="ECO:0000313" key="2">
    <source>
        <dbReference type="EMBL" id="KAJ8352566.1"/>
    </source>
</evidence>
<dbReference type="Proteomes" id="UP001152622">
    <property type="component" value="Chromosome 8"/>
</dbReference>
<proteinExistence type="predicted"/>
<feature type="compositionally biased region" description="Basic and acidic residues" evidence="1">
    <location>
        <begin position="76"/>
        <end position="105"/>
    </location>
</feature>
<dbReference type="OrthoDB" id="8893913at2759"/>
<feature type="region of interest" description="Disordered" evidence="1">
    <location>
        <begin position="50"/>
        <end position="105"/>
    </location>
</feature>
<sequence length="105" mass="11917">MMSLEHPRDTLGLTNRHFRWKNQIRERASLFIPPGCRYVARKIRAAISGEEQPEKPRATCSVSKAWKGEGSQGEGSRQEPLVRDPGFEPEPEGRAPDRSVEECRS</sequence>
<protein>
    <submittedName>
        <fullName evidence="2">Uncharacterized protein</fullName>
    </submittedName>
</protein>
<keyword evidence="3" id="KW-1185">Reference proteome</keyword>
<dbReference type="EMBL" id="JAINUF010000008">
    <property type="protein sequence ID" value="KAJ8352566.1"/>
    <property type="molecule type" value="Genomic_DNA"/>
</dbReference>
<evidence type="ECO:0000256" key="1">
    <source>
        <dbReference type="SAM" id="MobiDB-lite"/>
    </source>
</evidence>
<reference evidence="2" key="1">
    <citation type="journal article" date="2023" name="Science">
        <title>Genome structures resolve the early diversification of teleost fishes.</title>
        <authorList>
            <person name="Parey E."/>
            <person name="Louis A."/>
            <person name="Montfort J."/>
            <person name="Bouchez O."/>
            <person name="Roques C."/>
            <person name="Iampietro C."/>
            <person name="Lluch J."/>
            <person name="Castinel A."/>
            <person name="Donnadieu C."/>
            <person name="Desvignes T."/>
            <person name="Floi Bucao C."/>
            <person name="Jouanno E."/>
            <person name="Wen M."/>
            <person name="Mejri S."/>
            <person name="Dirks R."/>
            <person name="Jansen H."/>
            <person name="Henkel C."/>
            <person name="Chen W.J."/>
            <person name="Zahm M."/>
            <person name="Cabau C."/>
            <person name="Klopp C."/>
            <person name="Thompson A.W."/>
            <person name="Robinson-Rechavi M."/>
            <person name="Braasch I."/>
            <person name="Lecointre G."/>
            <person name="Bobe J."/>
            <person name="Postlethwait J.H."/>
            <person name="Berthelot C."/>
            <person name="Roest Crollius H."/>
            <person name="Guiguen Y."/>
        </authorList>
    </citation>
    <scope>NUCLEOTIDE SEQUENCE</scope>
    <source>
        <strain evidence="2">WJC10195</strain>
    </source>
</reference>
<evidence type="ECO:0000313" key="3">
    <source>
        <dbReference type="Proteomes" id="UP001152622"/>
    </source>
</evidence>
<gene>
    <name evidence="2" type="ORF">SKAU_G00240420</name>
</gene>
<dbReference type="AlphaFoldDB" id="A0A9Q1F7W5"/>
<accession>A0A9Q1F7W5</accession>
<name>A0A9Q1F7W5_SYNKA</name>
<comment type="caution">
    <text evidence="2">The sequence shown here is derived from an EMBL/GenBank/DDBJ whole genome shotgun (WGS) entry which is preliminary data.</text>
</comment>
<organism evidence="2 3">
    <name type="scientific">Synaphobranchus kaupii</name>
    <name type="common">Kaup's arrowtooth eel</name>
    <dbReference type="NCBI Taxonomy" id="118154"/>
    <lineage>
        <taxon>Eukaryota</taxon>
        <taxon>Metazoa</taxon>
        <taxon>Chordata</taxon>
        <taxon>Craniata</taxon>
        <taxon>Vertebrata</taxon>
        <taxon>Euteleostomi</taxon>
        <taxon>Actinopterygii</taxon>
        <taxon>Neopterygii</taxon>
        <taxon>Teleostei</taxon>
        <taxon>Anguilliformes</taxon>
        <taxon>Synaphobranchidae</taxon>
        <taxon>Synaphobranchus</taxon>
    </lineage>
</organism>